<keyword evidence="7" id="KW-0735">Signal-anchor</keyword>
<dbReference type="InterPro" id="IPR031481">
    <property type="entry name" value="Glyco_tran_10_N"/>
</dbReference>
<dbReference type="EC" id="2.4.1.-" evidence="12"/>
<dbReference type="InterPro" id="IPR055270">
    <property type="entry name" value="Glyco_tran_10_C"/>
</dbReference>
<keyword evidence="10" id="KW-0472">Membrane</keyword>
<evidence type="ECO:0000313" key="15">
    <source>
        <dbReference type="Proteomes" id="UP000887578"/>
    </source>
</evidence>
<keyword evidence="11" id="KW-0325">Glycoprotein</keyword>
<evidence type="ECO:0000256" key="5">
    <source>
        <dbReference type="ARBA" id="ARBA00022679"/>
    </source>
</evidence>
<evidence type="ECO:0000256" key="11">
    <source>
        <dbReference type="ARBA" id="ARBA00023180"/>
    </source>
</evidence>
<feature type="domain" description="Fucosyltransferase N-terminal" evidence="14">
    <location>
        <begin position="19"/>
        <end position="118"/>
    </location>
</feature>
<organism evidence="15 16">
    <name type="scientific">Panagrolaimus davidi</name>
    <dbReference type="NCBI Taxonomy" id="227884"/>
    <lineage>
        <taxon>Eukaryota</taxon>
        <taxon>Metazoa</taxon>
        <taxon>Ecdysozoa</taxon>
        <taxon>Nematoda</taxon>
        <taxon>Chromadorea</taxon>
        <taxon>Rhabditida</taxon>
        <taxon>Tylenchina</taxon>
        <taxon>Panagrolaimomorpha</taxon>
        <taxon>Panagrolaimoidea</taxon>
        <taxon>Panagrolaimidae</taxon>
        <taxon>Panagrolaimus</taxon>
    </lineage>
</organism>
<evidence type="ECO:0000256" key="7">
    <source>
        <dbReference type="ARBA" id="ARBA00022968"/>
    </source>
</evidence>
<dbReference type="Pfam" id="PF00852">
    <property type="entry name" value="Glyco_transf_10"/>
    <property type="match status" value="1"/>
</dbReference>
<evidence type="ECO:0000256" key="8">
    <source>
        <dbReference type="ARBA" id="ARBA00022989"/>
    </source>
</evidence>
<keyword evidence="4 12" id="KW-0328">Glycosyltransferase</keyword>
<keyword evidence="6 12" id="KW-0812">Transmembrane</keyword>
<evidence type="ECO:0000256" key="4">
    <source>
        <dbReference type="ARBA" id="ARBA00022676"/>
    </source>
</evidence>
<dbReference type="Pfam" id="PF17039">
    <property type="entry name" value="Glyco_tran_10_N"/>
    <property type="match status" value="1"/>
</dbReference>
<dbReference type="PANTHER" id="PTHR48438">
    <property type="entry name" value="ALPHA-(1,3)-FUCOSYLTRANSFERASE C-RELATED"/>
    <property type="match status" value="1"/>
</dbReference>
<evidence type="ECO:0000313" key="16">
    <source>
        <dbReference type="WBParaSite" id="PDA_v2.g12486.t1"/>
    </source>
</evidence>
<dbReference type="GO" id="GO:0032580">
    <property type="term" value="C:Golgi cisterna membrane"/>
    <property type="evidence" value="ECO:0007669"/>
    <property type="project" value="UniProtKB-SubCell"/>
</dbReference>
<dbReference type="SUPFAM" id="SSF53756">
    <property type="entry name" value="UDP-Glycosyltransferase/glycogen phosphorylase"/>
    <property type="match status" value="1"/>
</dbReference>
<dbReference type="Proteomes" id="UP000887578">
    <property type="component" value="Unplaced"/>
</dbReference>
<sequence>MDIFKILMFPGEGDKTFSKPIILEWNKYWTEISYEDYECAESCIFTKNKTFEKDATLITFHYPNIILENLPKTINFNRMNVFVSFESPGNYPYPTNLPDNFFNATISYMLNSDYPILYDCFKNLTQNDIDRWSDKEIEEILSKKNKSIVTFVSNCYTSSKREFLIPVLEKYIPITKYGNCYQSLNNCKLYENCEKEELENHFFVLALENSHCTDYFSEKVWRLKNLIVPIIMDRKLLRKELSYLNPYIIALSDFKTVKGFTEYLIYLMNNKEEYKKYFEWTKFYKKSKTCGILPVLPCKICDLALNVKNGYRKEMNARKWWSEGTYEKDYVKTWLKSALIRKYKK</sequence>
<evidence type="ECO:0000256" key="9">
    <source>
        <dbReference type="ARBA" id="ARBA00023034"/>
    </source>
</evidence>
<evidence type="ECO:0000259" key="13">
    <source>
        <dbReference type="Pfam" id="PF00852"/>
    </source>
</evidence>
<keyword evidence="15" id="KW-1185">Reference proteome</keyword>
<evidence type="ECO:0000259" key="14">
    <source>
        <dbReference type="Pfam" id="PF17039"/>
    </source>
</evidence>
<dbReference type="InterPro" id="IPR001503">
    <property type="entry name" value="Glyco_trans_10"/>
</dbReference>
<comment type="pathway">
    <text evidence="2">Protein modification; protein glycosylation.</text>
</comment>
<comment type="similarity">
    <text evidence="3 12">Belongs to the glycosyltransferase 10 family.</text>
</comment>
<feature type="domain" description="Fucosyltransferase C-terminal" evidence="13">
    <location>
        <begin position="142"/>
        <end position="307"/>
    </location>
</feature>
<dbReference type="AlphaFoldDB" id="A0A914PB12"/>
<keyword evidence="8" id="KW-1133">Transmembrane helix</keyword>
<protein>
    <recommendedName>
        <fullName evidence="12">Fucosyltransferase</fullName>
        <ecNumber evidence="12">2.4.1.-</ecNumber>
    </recommendedName>
</protein>
<dbReference type="Gene3D" id="3.40.50.11660">
    <property type="entry name" value="Glycosyl transferase family 10, C-terminal domain"/>
    <property type="match status" value="1"/>
</dbReference>
<evidence type="ECO:0000256" key="6">
    <source>
        <dbReference type="ARBA" id="ARBA00022692"/>
    </source>
</evidence>
<evidence type="ECO:0000256" key="12">
    <source>
        <dbReference type="RuleBase" id="RU003832"/>
    </source>
</evidence>
<proteinExistence type="inferred from homology"/>
<evidence type="ECO:0000256" key="2">
    <source>
        <dbReference type="ARBA" id="ARBA00004922"/>
    </source>
</evidence>
<name>A0A914PB12_9BILA</name>
<reference evidence="16" key="1">
    <citation type="submission" date="2022-11" db="UniProtKB">
        <authorList>
            <consortium name="WormBaseParasite"/>
        </authorList>
    </citation>
    <scope>IDENTIFICATION</scope>
</reference>
<comment type="subcellular location">
    <subcellularLocation>
        <location evidence="1 12">Golgi apparatus</location>
        <location evidence="1 12">Golgi stack membrane</location>
        <topology evidence="1 12">Single-pass type II membrane protein</topology>
    </subcellularLocation>
</comment>
<dbReference type="GO" id="GO:0008417">
    <property type="term" value="F:fucosyltransferase activity"/>
    <property type="evidence" value="ECO:0007669"/>
    <property type="project" value="InterPro"/>
</dbReference>
<dbReference type="WBParaSite" id="PDA_v2.g12486.t1">
    <property type="protein sequence ID" value="PDA_v2.g12486.t1"/>
    <property type="gene ID" value="PDA_v2.g12486"/>
</dbReference>
<dbReference type="PANTHER" id="PTHR48438:SF1">
    <property type="entry name" value="ALPHA-(1,3)-FUCOSYLTRANSFERASE C-RELATED"/>
    <property type="match status" value="1"/>
</dbReference>
<accession>A0A914PB12</accession>
<keyword evidence="9 12" id="KW-0333">Golgi apparatus</keyword>
<dbReference type="InterPro" id="IPR038577">
    <property type="entry name" value="GT10-like_C_sf"/>
</dbReference>
<keyword evidence="5 12" id="KW-0808">Transferase</keyword>
<evidence type="ECO:0000256" key="1">
    <source>
        <dbReference type="ARBA" id="ARBA00004447"/>
    </source>
</evidence>
<evidence type="ECO:0000256" key="3">
    <source>
        <dbReference type="ARBA" id="ARBA00008919"/>
    </source>
</evidence>
<evidence type="ECO:0000256" key="10">
    <source>
        <dbReference type="ARBA" id="ARBA00023136"/>
    </source>
</evidence>